<feature type="compositionally biased region" description="Polar residues" evidence="1">
    <location>
        <begin position="159"/>
        <end position="176"/>
    </location>
</feature>
<dbReference type="Proteomes" id="UP000887581">
    <property type="component" value="Unplaced"/>
</dbReference>
<evidence type="ECO:0000313" key="3">
    <source>
        <dbReference type="WBParaSite" id="sdigi.contig1.g214.t1"/>
    </source>
</evidence>
<dbReference type="WBParaSite" id="sdigi.contig1.g214.t1">
    <property type="protein sequence ID" value="sdigi.contig1.g214.t1"/>
    <property type="gene ID" value="sdigi.contig1.g214"/>
</dbReference>
<reference evidence="3" key="1">
    <citation type="submission" date="2022-11" db="UniProtKB">
        <authorList>
            <consortium name="WormBaseParasite"/>
        </authorList>
    </citation>
    <scope>IDENTIFICATION</scope>
</reference>
<name>A0A915PFH9_9BILA</name>
<proteinExistence type="predicted"/>
<dbReference type="AlphaFoldDB" id="A0A915PFH9"/>
<sequence>MKTSQESAIVVTGMVDAGEMARSGLRMTLGSTAVMEGTVTSQNLWAAKVAIDPASCLYRLVATKLSMVSGLVVVTIRSGSNMKKVRQAFEQKWLCLETGRWITGAASDKYDACRSDFCIHYLIHFRLLLSERNETLDSAKDWPNWLQWSRETRPKRCTSEASFQQGPKSKSTSIDRQSFEESANSMASYKCGQLHQIPHSDTVRKKERHTQLSDGSLLKTYGVRFLEGYNAFLYCHHYSYECGGQSSFTAPPTLLSPFWRMNSCFILYLIDYNASVKVKRFMSTLIHICMTQLVNIQMTYITLSHATTITHRPLCNPGSSGKRREQ</sequence>
<keyword evidence="2" id="KW-1185">Reference proteome</keyword>
<evidence type="ECO:0000256" key="1">
    <source>
        <dbReference type="SAM" id="MobiDB-lite"/>
    </source>
</evidence>
<protein>
    <submittedName>
        <fullName evidence="3">Uncharacterized protein</fullName>
    </submittedName>
</protein>
<accession>A0A915PFH9</accession>
<feature type="region of interest" description="Disordered" evidence="1">
    <location>
        <begin position="156"/>
        <end position="176"/>
    </location>
</feature>
<organism evidence="2 3">
    <name type="scientific">Setaria digitata</name>
    <dbReference type="NCBI Taxonomy" id="48799"/>
    <lineage>
        <taxon>Eukaryota</taxon>
        <taxon>Metazoa</taxon>
        <taxon>Ecdysozoa</taxon>
        <taxon>Nematoda</taxon>
        <taxon>Chromadorea</taxon>
        <taxon>Rhabditida</taxon>
        <taxon>Spirurina</taxon>
        <taxon>Spiruromorpha</taxon>
        <taxon>Filarioidea</taxon>
        <taxon>Setariidae</taxon>
        <taxon>Setaria</taxon>
    </lineage>
</organism>
<evidence type="ECO:0000313" key="2">
    <source>
        <dbReference type="Proteomes" id="UP000887581"/>
    </source>
</evidence>